<reference evidence="3" key="1">
    <citation type="journal article" date="2019" name="Int. J. Syst. Evol. Microbiol.">
        <title>The Global Catalogue of Microorganisms (GCM) 10K type strain sequencing project: providing services to taxonomists for standard genome sequencing and annotation.</title>
        <authorList>
            <consortium name="The Broad Institute Genomics Platform"/>
            <consortium name="The Broad Institute Genome Sequencing Center for Infectious Disease"/>
            <person name="Wu L."/>
            <person name="Ma J."/>
        </authorList>
    </citation>
    <scope>NUCLEOTIDE SEQUENCE [LARGE SCALE GENOMIC DNA]</scope>
    <source>
        <strain evidence="3">JCM 18306</strain>
    </source>
</reference>
<sequence length="86" mass="8727">MDPLEVGGRRDGTLHAGAHGASDGNHLRGAVRDQTAIGLAVAAQDVQDARWQELLGQLGKHLGGGRGGVAGLEHDGVAGGRCVQAR</sequence>
<comment type="caution">
    <text evidence="2">The sequence shown here is derived from an EMBL/GenBank/DDBJ whole genome shotgun (WGS) entry which is preliminary data.</text>
</comment>
<organism evidence="2 3">
    <name type="scientific">Streptomyces thinghirensis</name>
    <dbReference type="NCBI Taxonomy" id="551547"/>
    <lineage>
        <taxon>Bacteria</taxon>
        <taxon>Bacillati</taxon>
        <taxon>Actinomycetota</taxon>
        <taxon>Actinomycetes</taxon>
        <taxon>Kitasatosporales</taxon>
        <taxon>Streptomycetaceae</taxon>
        <taxon>Streptomyces</taxon>
    </lineage>
</organism>
<keyword evidence="3" id="KW-1185">Reference proteome</keyword>
<dbReference type="EMBL" id="BAABJR010000009">
    <property type="protein sequence ID" value="GAA5210727.1"/>
    <property type="molecule type" value="Genomic_DNA"/>
</dbReference>
<gene>
    <name evidence="2" type="ORF">GCM10023323_39500</name>
</gene>
<protein>
    <submittedName>
        <fullName evidence="2">Uncharacterized protein</fullName>
    </submittedName>
</protein>
<accession>A0ABP9T497</accession>
<evidence type="ECO:0000256" key="1">
    <source>
        <dbReference type="SAM" id="MobiDB-lite"/>
    </source>
</evidence>
<evidence type="ECO:0000313" key="2">
    <source>
        <dbReference type="EMBL" id="GAA5210727.1"/>
    </source>
</evidence>
<name>A0ABP9T497_9ACTN</name>
<evidence type="ECO:0000313" key="3">
    <source>
        <dbReference type="Proteomes" id="UP001499878"/>
    </source>
</evidence>
<dbReference type="Proteomes" id="UP001499878">
    <property type="component" value="Unassembled WGS sequence"/>
</dbReference>
<proteinExistence type="predicted"/>
<feature type="region of interest" description="Disordered" evidence="1">
    <location>
        <begin position="1"/>
        <end position="27"/>
    </location>
</feature>